<comment type="caution">
    <text evidence="2">The sequence shown here is derived from an EMBL/GenBank/DDBJ whole genome shotgun (WGS) entry which is preliminary data.</text>
</comment>
<evidence type="ECO:0000313" key="3">
    <source>
        <dbReference type="Proteomes" id="UP000268469"/>
    </source>
</evidence>
<name>A0A660SL41_UNCW3</name>
<dbReference type="AlphaFoldDB" id="A0A660SL41"/>
<dbReference type="Gene3D" id="1.20.120.330">
    <property type="entry name" value="Nucleotidyltransferases domain 2"/>
    <property type="match status" value="1"/>
</dbReference>
<dbReference type="InterPro" id="IPR007842">
    <property type="entry name" value="HEPN_dom"/>
</dbReference>
<dbReference type="Pfam" id="PF05168">
    <property type="entry name" value="HEPN"/>
    <property type="match status" value="1"/>
</dbReference>
<sequence length="111" mass="12993">MRNRWNDWLRQAKRDLAHARRDLEDEFYEWACFSAQQAAEKAVKAVYLFRNMEAWGHSVSGLLMHLLEIGARLDRFYIPTRYANSFETGAPKEAIQHAEEIIKYCEGLLTG</sequence>
<gene>
    <name evidence="2" type="ORF">DRP53_01355</name>
</gene>
<organism evidence="2 3">
    <name type="scientific">candidate division WOR-3 bacterium</name>
    <dbReference type="NCBI Taxonomy" id="2052148"/>
    <lineage>
        <taxon>Bacteria</taxon>
        <taxon>Bacteria division WOR-3</taxon>
    </lineage>
</organism>
<dbReference type="EMBL" id="QNBE01000007">
    <property type="protein sequence ID" value="RKX71528.1"/>
    <property type="molecule type" value="Genomic_DNA"/>
</dbReference>
<feature type="domain" description="HEPN" evidence="1">
    <location>
        <begin position="9"/>
        <end position="108"/>
    </location>
</feature>
<dbReference type="PROSITE" id="PS50910">
    <property type="entry name" value="HEPN"/>
    <property type="match status" value="1"/>
</dbReference>
<dbReference type="SMART" id="SM00748">
    <property type="entry name" value="HEPN"/>
    <property type="match status" value="1"/>
</dbReference>
<evidence type="ECO:0000313" key="2">
    <source>
        <dbReference type="EMBL" id="RKX71528.1"/>
    </source>
</evidence>
<reference evidence="2 3" key="1">
    <citation type="submission" date="2018-06" db="EMBL/GenBank/DDBJ databases">
        <title>Extensive metabolic versatility and redundancy in microbially diverse, dynamic hydrothermal sediments.</title>
        <authorList>
            <person name="Dombrowski N."/>
            <person name="Teske A."/>
            <person name="Baker B.J."/>
        </authorList>
    </citation>
    <scope>NUCLEOTIDE SEQUENCE [LARGE SCALE GENOMIC DNA]</scope>
    <source>
        <strain evidence="2">B36_G15</strain>
    </source>
</reference>
<dbReference type="SUPFAM" id="SSF81593">
    <property type="entry name" value="Nucleotidyltransferase substrate binding subunit/domain"/>
    <property type="match status" value="1"/>
</dbReference>
<evidence type="ECO:0000259" key="1">
    <source>
        <dbReference type="PROSITE" id="PS50910"/>
    </source>
</evidence>
<dbReference type="GO" id="GO:0003677">
    <property type="term" value="F:DNA binding"/>
    <property type="evidence" value="ECO:0007669"/>
    <property type="project" value="UniProtKB-KW"/>
</dbReference>
<keyword evidence="2" id="KW-0238">DNA-binding</keyword>
<accession>A0A660SL41</accession>
<protein>
    <submittedName>
        <fullName evidence="2">DNA-binding protein</fullName>
    </submittedName>
</protein>
<dbReference type="Proteomes" id="UP000268469">
    <property type="component" value="Unassembled WGS sequence"/>
</dbReference>
<proteinExistence type="predicted"/>